<feature type="region of interest" description="Disordered" evidence="1">
    <location>
        <begin position="1"/>
        <end position="24"/>
    </location>
</feature>
<sequence>MGGEFPEGFTTSLDGDCTDLPDRIRMGRDGHEVVEISTEDATRFETTQARRVEAVRKRDGN</sequence>
<dbReference type="EMBL" id="FNET01000003">
    <property type="protein sequence ID" value="SDJ79461.1"/>
    <property type="molecule type" value="Genomic_DNA"/>
</dbReference>
<dbReference type="AlphaFoldDB" id="A0A1G8WMT0"/>
<dbReference type="RefSeq" id="WP_090005359.1">
    <property type="nucleotide sequence ID" value="NZ_FNET01000003.1"/>
</dbReference>
<gene>
    <name evidence="2" type="ORF">SAMN04488074_103239</name>
</gene>
<dbReference type="Proteomes" id="UP000199682">
    <property type="component" value="Unassembled WGS sequence"/>
</dbReference>
<proteinExistence type="predicted"/>
<protein>
    <submittedName>
        <fullName evidence="2">Uncharacterized protein</fullName>
    </submittedName>
</protein>
<organism evidence="2 3">
    <name type="scientific">Lentzea albidocapillata subsp. violacea</name>
    <dbReference type="NCBI Taxonomy" id="128104"/>
    <lineage>
        <taxon>Bacteria</taxon>
        <taxon>Bacillati</taxon>
        <taxon>Actinomycetota</taxon>
        <taxon>Actinomycetes</taxon>
        <taxon>Pseudonocardiales</taxon>
        <taxon>Pseudonocardiaceae</taxon>
        <taxon>Lentzea</taxon>
    </lineage>
</organism>
<accession>A0A1G8WMT0</accession>
<name>A0A1G8WMT0_9PSEU</name>
<evidence type="ECO:0000313" key="2">
    <source>
        <dbReference type="EMBL" id="SDJ79461.1"/>
    </source>
</evidence>
<reference evidence="3" key="1">
    <citation type="submission" date="2016-10" db="EMBL/GenBank/DDBJ databases">
        <authorList>
            <person name="Varghese N."/>
            <person name="Submissions S."/>
        </authorList>
    </citation>
    <scope>NUCLEOTIDE SEQUENCE [LARGE SCALE GENOMIC DNA]</scope>
    <source>
        <strain evidence="3">DSM 44796</strain>
    </source>
</reference>
<evidence type="ECO:0000313" key="3">
    <source>
        <dbReference type="Proteomes" id="UP000199682"/>
    </source>
</evidence>
<evidence type="ECO:0000256" key="1">
    <source>
        <dbReference type="SAM" id="MobiDB-lite"/>
    </source>
</evidence>